<dbReference type="OrthoDB" id="1112363at2"/>
<evidence type="ECO:0000259" key="2">
    <source>
        <dbReference type="Pfam" id="PF19783"/>
    </source>
</evidence>
<feature type="chain" id="PRO_5013337590" description="DUF6268 domain-containing protein" evidence="1">
    <location>
        <begin position="23"/>
        <end position="349"/>
    </location>
</feature>
<evidence type="ECO:0000256" key="1">
    <source>
        <dbReference type="SAM" id="SignalP"/>
    </source>
</evidence>
<gene>
    <name evidence="3" type="ORF">SAMN05421545_0723</name>
</gene>
<evidence type="ECO:0000313" key="3">
    <source>
        <dbReference type="EMBL" id="SIQ61463.1"/>
    </source>
</evidence>
<accession>A0A1N6U7A0</accession>
<dbReference type="Pfam" id="PF19783">
    <property type="entry name" value="DUF6268"/>
    <property type="match status" value="1"/>
</dbReference>
<sequence>MKLILPKLLLIPLLLIGEQALAQETERDLMDVQKQTIDYASPGVRGMGRSRGIVIGYERLPQFNMESESDHPEVGNGRARVRRHNKFFVRALAPIMNKPNNKLILGIDHKFEEFNFESVSPASYSLYRNLEDKNLKSLGLQLAFLHSFDEVRFMLVRAKGELNGDYTRDNVNVSDYLKTTVDLAYGWKRSPDFAWGVGLQLGYTFGRQRIYPGIMYNRTFNDRWGVESIFPANLRVRYNVSEKTLLYTGYRIEGASYNLYADEPPLSQFNDIELRRTDIKALLRLEQEIYDFLWFAVEGGFRQYYRHRAFDVVGSRDELITNTLAGAGYIGIELYAVPPRKLLERSQNR</sequence>
<keyword evidence="1" id="KW-0732">Signal</keyword>
<evidence type="ECO:0000313" key="4">
    <source>
        <dbReference type="Proteomes" id="UP000185924"/>
    </source>
</evidence>
<reference evidence="4" key="1">
    <citation type="submission" date="2017-01" db="EMBL/GenBank/DDBJ databases">
        <authorList>
            <person name="Varghese N."/>
            <person name="Submissions S."/>
        </authorList>
    </citation>
    <scope>NUCLEOTIDE SEQUENCE [LARGE SCALE GENOMIC DNA]</scope>
    <source>
        <strain evidence="4">DM9</strain>
    </source>
</reference>
<dbReference type="STRING" id="1077936.SAMN05421545_0723"/>
<name>A0A1N6U7A0_9BACT</name>
<keyword evidence="4" id="KW-1185">Reference proteome</keyword>
<dbReference type="AlphaFoldDB" id="A0A1N6U7A0"/>
<organism evidence="3 4">
    <name type="scientific">Pontibacter lucknowensis</name>
    <dbReference type="NCBI Taxonomy" id="1077936"/>
    <lineage>
        <taxon>Bacteria</taxon>
        <taxon>Pseudomonadati</taxon>
        <taxon>Bacteroidota</taxon>
        <taxon>Cytophagia</taxon>
        <taxon>Cytophagales</taxon>
        <taxon>Hymenobacteraceae</taxon>
        <taxon>Pontibacter</taxon>
    </lineage>
</organism>
<proteinExistence type="predicted"/>
<dbReference type="RefSeq" id="WP_076421089.1">
    <property type="nucleotide sequence ID" value="NZ_FTNM01000001.1"/>
</dbReference>
<feature type="domain" description="DUF6268" evidence="2">
    <location>
        <begin position="128"/>
        <end position="302"/>
    </location>
</feature>
<feature type="signal peptide" evidence="1">
    <location>
        <begin position="1"/>
        <end position="22"/>
    </location>
</feature>
<protein>
    <recommendedName>
        <fullName evidence="2">DUF6268 domain-containing protein</fullName>
    </recommendedName>
</protein>
<dbReference type="InterPro" id="IPR046235">
    <property type="entry name" value="DUF6268"/>
</dbReference>
<dbReference type="Proteomes" id="UP000185924">
    <property type="component" value="Unassembled WGS sequence"/>
</dbReference>
<dbReference type="EMBL" id="FTNM01000001">
    <property type="protein sequence ID" value="SIQ61463.1"/>
    <property type="molecule type" value="Genomic_DNA"/>
</dbReference>